<feature type="domain" description="Glycosyltransferase subfamily 4-like N-terminal" evidence="2">
    <location>
        <begin position="57"/>
        <end position="224"/>
    </location>
</feature>
<reference evidence="3 4" key="1">
    <citation type="journal article" date="2018" name="Nat. Biotechnol.">
        <title>A standardized bacterial taxonomy based on genome phylogeny substantially revises the tree of life.</title>
        <authorList>
            <person name="Parks D.H."/>
            <person name="Chuvochina M."/>
            <person name="Waite D.W."/>
            <person name="Rinke C."/>
            <person name="Skarshewski A."/>
            <person name="Chaumeil P.A."/>
            <person name="Hugenholtz P."/>
        </authorList>
    </citation>
    <scope>NUCLEOTIDE SEQUENCE [LARGE SCALE GENOMIC DNA]</scope>
    <source>
        <strain evidence="3">UBA10045</strain>
    </source>
</reference>
<dbReference type="Gene3D" id="3.40.50.2000">
    <property type="entry name" value="Glycogen Phosphorylase B"/>
    <property type="match status" value="2"/>
</dbReference>
<evidence type="ECO:0000313" key="4">
    <source>
        <dbReference type="Proteomes" id="UP000262257"/>
    </source>
</evidence>
<dbReference type="InterPro" id="IPR001296">
    <property type="entry name" value="Glyco_trans_1"/>
</dbReference>
<comment type="caution">
    <text evidence="3">The sequence shown here is derived from an EMBL/GenBank/DDBJ whole genome shotgun (WGS) entry which is preliminary data.</text>
</comment>
<dbReference type="CDD" id="cd03814">
    <property type="entry name" value="GT4-like"/>
    <property type="match status" value="1"/>
</dbReference>
<proteinExistence type="predicted"/>
<evidence type="ECO:0000259" key="1">
    <source>
        <dbReference type="Pfam" id="PF00534"/>
    </source>
</evidence>
<feature type="domain" description="Glycosyl transferase family 1" evidence="1">
    <location>
        <begin position="233"/>
        <end position="396"/>
    </location>
</feature>
<dbReference type="Pfam" id="PF13439">
    <property type="entry name" value="Glyco_transf_4"/>
    <property type="match status" value="1"/>
</dbReference>
<protein>
    <submittedName>
        <fullName evidence="3">Glycosyl transferase</fullName>
    </submittedName>
</protein>
<gene>
    <name evidence="3" type="ORF">DIC32_05395</name>
</gene>
<dbReference type="GO" id="GO:0016757">
    <property type="term" value="F:glycosyltransferase activity"/>
    <property type="evidence" value="ECO:0007669"/>
    <property type="project" value="InterPro"/>
</dbReference>
<accession>A0A3D3G1H0</accession>
<organism evidence="3 4">
    <name type="scientific">Acinetobacter radioresistens</name>
    <dbReference type="NCBI Taxonomy" id="40216"/>
    <lineage>
        <taxon>Bacteria</taxon>
        <taxon>Pseudomonadati</taxon>
        <taxon>Pseudomonadota</taxon>
        <taxon>Gammaproteobacteria</taxon>
        <taxon>Moraxellales</taxon>
        <taxon>Moraxellaceae</taxon>
        <taxon>Acinetobacter</taxon>
    </lineage>
</organism>
<keyword evidence="3" id="KW-0808">Transferase</keyword>
<evidence type="ECO:0000259" key="2">
    <source>
        <dbReference type="Pfam" id="PF13439"/>
    </source>
</evidence>
<dbReference type="SUPFAM" id="SSF53756">
    <property type="entry name" value="UDP-Glycosyltransferase/glycogen phosphorylase"/>
    <property type="match status" value="1"/>
</dbReference>
<dbReference type="EMBL" id="DPXL01000070">
    <property type="protein sequence ID" value="HCM31092.1"/>
    <property type="molecule type" value="Genomic_DNA"/>
</dbReference>
<evidence type="ECO:0000313" key="3">
    <source>
        <dbReference type="EMBL" id="HCM31092.1"/>
    </source>
</evidence>
<dbReference type="PANTHER" id="PTHR45947">
    <property type="entry name" value="SULFOQUINOVOSYL TRANSFERASE SQD2"/>
    <property type="match status" value="1"/>
</dbReference>
<dbReference type="PANTHER" id="PTHR45947:SF3">
    <property type="entry name" value="SULFOQUINOVOSYL TRANSFERASE SQD2"/>
    <property type="match status" value="1"/>
</dbReference>
<dbReference type="AlphaFoldDB" id="A0A3D3G1H0"/>
<dbReference type="InterPro" id="IPR028098">
    <property type="entry name" value="Glyco_trans_4-like_N"/>
</dbReference>
<sequence>MSNPYATAFKQQDFPENFRFYFKNQQLNPTSEVELIQGIVRPRLKIALVTETWPPEINGVALSLLQLCKGLQQQGHKILLIRPHQHQSCPHFTPNRECLVVSQAIPRYPGLHFGWPQYLKVSQALDDFKPHVVHIVTEGPLGLTALQAAKSAGIPVSSGFHSPFQDFSRFFDLAFLVKPVQKYLCWFHNSTQLTCIPSRDTEQLLKDMGVSCPLKVIARGVDPQQFNPEKRSEQLRKSWGVNADTKVLLYVGRLSPEKEVDVLIESHARLYSNKESSPKLVIVGDGPDRLRLQKMVQNSNVIFTGNLSGEVLATTYASADVFTFASQVETFGNVVLEAMASGLPVIAYDYACAHVYVEHGQTGWLSPLKDIDGLSRAIENLPENAVLRTMGLNARKRVEHAGWQQPVQQLEQALYQVVQESVMTT</sequence>
<name>A0A3D3G1H0_ACIRA</name>
<dbReference type="Pfam" id="PF00534">
    <property type="entry name" value="Glycos_transf_1"/>
    <property type="match status" value="1"/>
</dbReference>
<dbReference type="InterPro" id="IPR050194">
    <property type="entry name" value="Glycosyltransferase_grp1"/>
</dbReference>
<dbReference type="Proteomes" id="UP000262257">
    <property type="component" value="Unassembled WGS sequence"/>
</dbReference>